<dbReference type="AlphaFoldDB" id="A0A2D0NEY2"/>
<reference evidence="5 6" key="1">
    <citation type="submission" date="2017-10" db="EMBL/GenBank/DDBJ databases">
        <title>The draft genome sequence of Lewinella nigricans NBRC 102662.</title>
        <authorList>
            <person name="Wang K."/>
        </authorList>
    </citation>
    <scope>NUCLEOTIDE SEQUENCE [LARGE SCALE GENOMIC DNA]</scope>
    <source>
        <strain evidence="5 6">NBRC 102662</strain>
    </source>
</reference>
<gene>
    <name evidence="5" type="ORF">CRP01_12290</name>
</gene>
<evidence type="ECO:0000313" key="5">
    <source>
        <dbReference type="EMBL" id="PHN06343.1"/>
    </source>
</evidence>
<evidence type="ECO:0000259" key="4">
    <source>
        <dbReference type="Pfam" id="PF02826"/>
    </source>
</evidence>
<organism evidence="5 6">
    <name type="scientific">Flavilitoribacter nigricans (strain ATCC 23147 / DSM 23189 / NBRC 102662 / NCIMB 1420 / SS-2)</name>
    <name type="common">Lewinella nigricans</name>
    <dbReference type="NCBI Taxonomy" id="1122177"/>
    <lineage>
        <taxon>Bacteria</taxon>
        <taxon>Pseudomonadati</taxon>
        <taxon>Bacteroidota</taxon>
        <taxon>Saprospiria</taxon>
        <taxon>Saprospirales</taxon>
        <taxon>Lewinellaceae</taxon>
        <taxon>Flavilitoribacter</taxon>
    </lineage>
</organism>
<dbReference type="PANTHER" id="PTHR42789">
    <property type="entry name" value="D-ISOMER SPECIFIC 2-HYDROXYACID DEHYDROGENASE FAMILY PROTEIN (AFU_ORTHOLOGUE AFUA_6G10090)"/>
    <property type="match status" value="1"/>
</dbReference>
<evidence type="ECO:0000256" key="2">
    <source>
        <dbReference type="ARBA" id="ARBA00023002"/>
    </source>
</evidence>
<dbReference type="EMBL" id="PDUD01000018">
    <property type="protein sequence ID" value="PHN06343.1"/>
    <property type="molecule type" value="Genomic_DNA"/>
</dbReference>
<dbReference type="OrthoDB" id="9777288at2"/>
<comment type="similarity">
    <text evidence="1">Belongs to the D-isomer specific 2-hydroxyacid dehydrogenase family.</text>
</comment>
<dbReference type="PANTHER" id="PTHR42789:SF1">
    <property type="entry name" value="D-ISOMER SPECIFIC 2-HYDROXYACID DEHYDROGENASE FAMILY PROTEIN (AFU_ORTHOLOGUE AFUA_6G10090)"/>
    <property type="match status" value="1"/>
</dbReference>
<dbReference type="RefSeq" id="WP_099150326.1">
    <property type="nucleotide sequence ID" value="NZ_PDUD01000018.1"/>
</dbReference>
<proteinExistence type="inferred from homology"/>
<dbReference type="SUPFAM" id="SSF51735">
    <property type="entry name" value="NAD(P)-binding Rossmann-fold domains"/>
    <property type="match status" value="1"/>
</dbReference>
<feature type="domain" description="D-isomer specific 2-hydroxyacid dehydrogenase NAD-binding" evidence="4">
    <location>
        <begin position="107"/>
        <end position="291"/>
    </location>
</feature>
<dbReference type="InterPro" id="IPR006140">
    <property type="entry name" value="D-isomer_DH_NAD-bd"/>
</dbReference>
<evidence type="ECO:0000256" key="3">
    <source>
        <dbReference type="ARBA" id="ARBA00023027"/>
    </source>
</evidence>
<evidence type="ECO:0000256" key="1">
    <source>
        <dbReference type="ARBA" id="ARBA00005854"/>
    </source>
</evidence>
<dbReference type="Pfam" id="PF02826">
    <property type="entry name" value="2-Hacid_dh_C"/>
    <property type="match status" value="1"/>
</dbReference>
<dbReference type="GO" id="GO:0051287">
    <property type="term" value="F:NAD binding"/>
    <property type="evidence" value="ECO:0007669"/>
    <property type="project" value="InterPro"/>
</dbReference>
<dbReference type="InterPro" id="IPR050857">
    <property type="entry name" value="D-2-hydroxyacid_DH"/>
</dbReference>
<protein>
    <submittedName>
        <fullName evidence="5">Hydroxyacid dehydrogenase</fullName>
    </submittedName>
</protein>
<comment type="caution">
    <text evidence="5">The sequence shown here is derived from an EMBL/GenBank/DDBJ whole genome shotgun (WGS) entry which is preliminary data.</text>
</comment>
<dbReference type="InterPro" id="IPR036291">
    <property type="entry name" value="NAD(P)-bd_dom_sf"/>
</dbReference>
<keyword evidence="6" id="KW-1185">Reference proteome</keyword>
<dbReference type="Gene3D" id="3.40.50.720">
    <property type="entry name" value="NAD(P)-binding Rossmann-like Domain"/>
    <property type="match status" value="2"/>
</dbReference>
<dbReference type="GO" id="GO:0016616">
    <property type="term" value="F:oxidoreductase activity, acting on the CH-OH group of donors, NAD or NADP as acceptor"/>
    <property type="evidence" value="ECO:0007669"/>
    <property type="project" value="InterPro"/>
</dbReference>
<dbReference type="SUPFAM" id="SSF52283">
    <property type="entry name" value="Formate/glycerate dehydrogenase catalytic domain-like"/>
    <property type="match status" value="1"/>
</dbReference>
<sequence length="315" mass="35026">MSKKIMFIDKTHPVLWEALVAAGYDCVNYADKDRKQVLSDLAPYYGVIVRSRIKLDREFLDHAESLQFIGRSGVGLEHIDLEYAAEKGIAVLPSPEGSRDTVGEHTVGLMLCLLNNLARADRQVRDGQWIREGNRATELKGKTIGIIGYGNMGTAFAQRLQGFEVEVIAYDKFKTNYGDAHAEAVDLPELQARADLISLHIPYLPENHYFVNDAFLDAFAKPIFVINTARGLVLETAALVRKLQSGKVRGAALDVIEYEEMSFAHLDPNRQPEPFQYLLQAENIVLTPHVAGWSDASEKGHALSLVEKIQDGFSA</sequence>
<evidence type="ECO:0000313" key="6">
    <source>
        <dbReference type="Proteomes" id="UP000223913"/>
    </source>
</evidence>
<name>A0A2D0NEY2_FLAN2</name>
<accession>A0A2D0NEY2</accession>
<keyword evidence="3" id="KW-0520">NAD</keyword>
<dbReference type="Proteomes" id="UP000223913">
    <property type="component" value="Unassembled WGS sequence"/>
</dbReference>
<keyword evidence="2" id="KW-0560">Oxidoreductase</keyword>